<sequence>MKVDSSNPCEVLLCINIGDDFLYIHISGEKSFNMLISFVEEDFFETLIGIRRPHFELRTIVFTDSFDK</sequence>
<dbReference type="AlphaFoldDB" id="B2TJ04"/>
<gene>
    <name evidence="1" type="ordered locus">CLL_A0416</name>
</gene>
<reference evidence="1" key="2">
    <citation type="submission" date="2009-08" db="EMBL/GenBank/DDBJ databases">
        <authorList>
            <person name="Shrivastava S."/>
            <person name="Brinkac L.M."/>
            <person name="Dodson R.J."/>
            <person name="Harkins D.M."/>
            <person name="Durkin A.S."/>
            <person name="Sutton G."/>
        </authorList>
    </citation>
    <scope>NUCLEOTIDE SEQUENCE</scope>
    <source>
        <strain evidence="1">Eklund 17B</strain>
    </source>
</reference>
<organism evidence="1">
    <name type="scientific">Clostridium botulinum (strain Eklund 17B / Type B)</name>
    <dbReference type="NCBI Taxonomy" id="935198"/>
    <lineage>
        <taxon>Bacteria</taxon>
        <taxon>Bacillati</taxon>
        <taxon>Bacillota</taxon>
        <taxon>Clostridia</taxon>
        <taxon>Eubacteriales</taxon>
        <taxon>Clostridiaceae</taxon>
        <taxon>Clostridium</taxon>
    </lineage>
</organism>
<dbReference type="HOGENOM" id="CLU_2786433_0_0_9"/>
<protein>
    <submittedName>
        <fullName evidence="1">Uncharacterized protein</fullName>
    </submittedName>
</protein>
<proteinExistence type="predicted"/>
<name>B2TJ04_CLOBB</name>
<dbReference type="EMBL" id="CP001056">
    <property type="protein sequence ID" value="ACD24641.1"/>
    <property type="molecule type" value="Genomic_DNA"/>
</dbReference>
<accession>B2TJ04</accession>
<evidence type="ECO:0000313" key="1">
    <source>
        <dbReference type="EMBL" id="ACD24641.1"/>
    </source>
</evidence>
<dbReference type="KEGG" id="cbk:CLL_A0416"/>
<reference evidence="1" key="1">
    <citation type="submission" date="2009-06" db="EMBL/GenBank/DDBJ databases">
        <authorList>
            <consortium name="US DOE Joint Genome Institute (JGI-PGF)"/>
            <person name="Lucas S."/>
            <person name="Copeland A."/>
            <person name="Lapidus A."/>
            <person name="Glavina del Rio T."/>
            <person name="Dalin E."/>
            <person name="Tice H."/>
            <person name="Bruce D."/>
            <person name="Goodwin L."/>
            <person name="Pitluck S."/>
            <person name="Kyrpides N."/>
            <person name="Mavromatis K."/>
            <person name="Ivanova N."/>
            <person name="Saunders E."/>
            <person name="Brettin T."/>
            <person name="Detter J.C."/>
            <person name="Han C."/>
            <person name="Larimer F."/>
            <person name="Land M."/>
            <person name="Hauser L."/>
            <person name="Markowitz V."/>
            <person name="Cheng J.-F."/>
            <person name="Hugenholtz P."/>
            <person name="Woyke T."/>
            <person name="Wu D."/>
            <person name="Gronow S."/>
            <person name="Klenk H.-P."/>
            <person name="Eisen J.A."/>
        </authorList>
    </citation>
    <scope>NUCLEOTIDE SEQUENCE</scope>
    <source>
        <strain evidence="1">Eklund 17B</strain>
    </source>
</reference>